<dbReference type="Proteomes" id="UP000053593">
    <property type="component" value="Unassembled WGS sequence"/>
</dbReference>
<dbReference type="InterPro" id="IPR005269">
    <property type="entry name" value="LOG"/>
</dbReference>
<dbReference type="AlphaFoldDB" id="A0A0D0C9C1"/>
<dbReference type="NCBIfam" id="TIGR00730">
    <property type="entry name" value="Rossman fold protein, TIGR00730 family"/>
    <property type="match status" value="1"/>
</dbReference>
<dbReference type="Pfam" id="PF03641">
    <property type="entry name" value="Lysine_decarbox"/>
    <property type="match status" value="1"/>
</dbReference>
<evidence type="ECO:0000313" key="1">
    <source>
        <dbReference type="EMBL" id="KIK54552.1"/>
    </source>
</evidence>
<dbReference type="Gene3D" id="3.40.50.450">
    <property type="match status" value="1"/>
</dbReference>
<dbReference type="OrthoDB" id="414463at2759"/>
<keyword evidence="2" id="KW-1185">Reference proteome</keyword>
<dbReference type="SUPFAM" id="SSF102405">
    <property type="entry name" value="MCP/YpsA-like"/>
    <property type="match status" value="1"/>
</dbReference>
<dbReference type="InterPro" id="IPR031100">
    <property type="entry name" value="LOG_fam"/>
</dbReference>
<name>A0A0D0C9C1_9AGAR</name>
<gene>
    <name evidence="1" type="ORF">GYMLUDRAFT_48684</name>
</gene>
<organism evidence="1 2">
    <name type="scientific">Collybiopsis luxurians FD-317 M1</name>
    <dbReference type="NCBI Taxonomy" id="944289"/>
    <lineage>
        <taxon>Eukaryota</taxon>
        <taxon>Fungi</taxon>
        <taxon>Dikarya</taxon>
        <taxon>Basidiomycota</taxon>
        <taxon>Agaricomycotina</taxon>
        <taxon>Agaricomycetes</taxon>
        <taxon>Agaricomycetidae</taxon>
        <taxon>Agaricales</taxon>
        <taxon>Marasmiineae</taxon>
        <taxon>Omphalotaceae</taxon>
        <taxon>Collybiopsis</taxon>
        <taxon>Collybiopsis luxurians</taxon>
    </lineage>
</organism>
<sequence length="243" mass="26445">MYCPADPEPRAVAVYCGSSIGKRAAYAKAALSVGAALAKNNRPLVYGGGSNGIMGTVSKAVIDNGGSVTGFIPHAMLEAGGEADKSAQPQPSASDNKRLVQLHPDTENYRTIIVDTMHDRKVAMARHSCGFVGLPGGFGTFEEVFEVTTWTQLGIHDKPIVLLNVLNYYDPIRQMILRAIEDGFIQPFNVKLITFVDGPEDLELHEQYDWGTAALKAIEGWKKGEHKAFYDWSKRMNGNLASS</sequence>
<dbReference type="GO" id="GO:0016799">
    <property type="term" value="F:hydrolase activity, hydrolyzing N-glycosyl compounds"/>
    <property type="evidence" value="ECO:0007669"/>
    <property type="project" value="TreeGrafter"/>
</dbReference>
<protein>
    <recommendedName>
        <fullName evidence="3">Cytokinin riboside 5'-monophosphate phosphoribohydrolase</fullName>
    </recommendedName>
</protein>
<dbReference type="GO" id="GO:0009691">
    <property type="term" value="P:cytokinin biosynthetic process"/>
    <property type="evidence" value="ECO:0007669"/>
    <property type="project" value="InterPro"/>
</dbReference>
<dbReference type="EMBL" id="KN834815">
    <property type="protein sequence ID" value="KIK54552.1"/>
    <property type="molecule type" value="Genomic_DNA"/>
</dbReference>
<proteinExistence type="predicted"/>
<evidence type="ECO:0008006" key="3">
    <source>
        <dbReference type="Google" id="ProtNLM"/>
    </source>
</evidence>
<dbReference type="PANTHER" id="PTHR31223">
    <property type="entry name" value="LOG FAMILY PROTEIN YJL055W"/>
    <property type="match status" value="1"/>
</dbReference>
<dbReference type="PANTHER" id="PTHR31223:SF70">
    <property type="entry name" value="LOG FAMILY PROTEIN YJL055W"/>
    <property type="match status" value="1"/>
</dbReference>
<dbReference type="HOGENOM" id="CLU_058336_1_1_1"/>
<dbReference type="GO" id="GO:0005829">
    <property type="term" value="C:cytosol"/>
    <property type="evidence" value="ECO:0007669"/>
    <property type="project" value="TreeGrafter"/>
</dbReference>
<evidence type="ECO:0000313" key="2">
    <source>
        <dbReference type="Proteomes" id="UP000053593"/>
    </source>
</evidence>
<accession>A0A0D0C9C1</accession>
<reference evidence="1 2" key="1">
    <citation type="submission" date="2014-04" db="EMBL/GenBank/DDBJ databases">
        <title>Evolutionary Origins and Diversification of the Mycorrhizal Mutualists.</title>
        <authorList>
            <consortium name="DOE Joint Genome Institute"/>
            <consortium name="Mycorrhizal Genomics Consortium"/>
            <person name="Kohler A."/>
            <person name="Kuo A."/>
            <person name="Nagy L.G."/>
            <person name="Floudas D."/>
            <person name="Copeland A."/>
            <person name="Barry K.W."/>
            <person name="Cichocki N."/>
            <person name="Veneault-Fourrey C."/>
            <person name="LaButti K."/>
            <person name="Lindquist E.A."/>
            <person name="Lipzen A."/>
            <person name="Lundell T."/>
            <person name="Morin E."/>
            <person name="Murat C."/>
            <person name="Riley R."/>
            <person name="Ohm R."/>
            <person name="Sun H."/>
            <person name="Tunlid A."/>
            <person name="Henrissat B."/>
            <person name="Grigoriev I.V."/>
            <person name="Hibbett D.S."/>
            <person name="Martin F."/>
        </authorList>
    </citation>
    <scope>NUCLEOTIDE SEQUENCE [LARGE SCALE GENOMIC DNA]</scope>
    <source>
        <strain evidence="1 2">FD-317 M1</strain>
    </source>
</reference>